<evidence type="ECO:0000313" key="6">
    <source>
        <dbReference type="Proteomes" id="UP000241769"/>
    </source>
</evidence>
<feature type="compositionally biased region" description="Basic and acidic residues" evidence="3">
    <location>
        <begin position="1682"/>
        <end position="1691"/>
    </location>
</feature>
<dbReference type="GO" id="GO:0005524">
    <property type="term" value="F:ATP binding"/>
    <property type="evidence" value="ECO:0007669"/>
    <property type="project" value="UniProtKB-KW"/>
</dbReference>
<comment type="caution">
    <text evidence="5">The sequence shown here is derived from an EMBL/GenBank/DDBJ whole genome shotgun (WGS) entry which is preliminary data.</text>
</comment>
<keyword evidence="2" id="KW-0067">ATP-binding</keyword>
<dbReference type="InterPro" id="IPR029787">
    <property type="entry name" value="Nucleotide_cyclase"/>
</dbReference>
<dbReference type="PANTHER" id="PTHR16305:SF28">
    <property type="entry name" value="GUANYLATE CYCLASE DOMAIN-CONTAINING PROTEIN"/>
    <property type="match status" value="1"/>
</dbReference>
<dbReference type="PANTHER" id="PTHR16305">
    <property type="entry name" value="TESTICULAR SOLUBLE ADENYLYL CYCLASE"/>
    <property type="match status" value="1"/>
</dbReference>
<feature type="region of interest" description="Disordered" evidence="3">
    <location>
        <begin position="1644"/>
        <end position="1702"/>
    </location>
</feature>
<evidence type="ECO:0000256" key="2">
    <source>
        <dbReference type="ARBA" id="ARBA00022840"/>
    </source>
</evidence>
<dbReference type="InterPro" id="IPR001054">
    <property type="entry name" value="A/G_cyclase"/>
</dbReference>
<dbReference type="SUPFAM" id="SSF52540">
    <property type="entry name" value="P-loop containing nucleoside triphosphate hydrolases"/>
    <property type="match status" value="1"/>
</dbReference>
<dbReference type="Pfam" id="PF00211">
    <property type="entry name" value="Guanylate_cyc"/>
    <property type="match status" value="2"/>
</dbReference>
<dbReference type="GO" id="GO:0009190">
    <property type="term" value="P:cyclic nucleotide biosynthetic process"/>
    <property type="evidence" value="ECO:0007669"/>
    <property type="project" value="InterPro"/>
</dbReference>
<gene>
    <name evidence="5" type="ORF">PROFUN_00047</name>
</gene>
<name>A0A2P6P0G9_9EUKA</name>
<organism evidence="5 6">
    <name type="scientific">Planoprotostelium fungivorum</name>
    <dbReference type="NCBI Taxonomy" id="1890364"/>
    <lineage>
        <taxon>Eukaryota</taxon>
        <taxon>Amoebozoa</taxon>
        <taxon>Evosea</taxon>
        <taxon>Variosea</taxon>
        <taxon>Cavosteliida</taxon>
        <taxon>Cavosteliaceae</taxon>
        <taxon>Planoprotostelium</taxon>
    </lineage>
</organism>
<dbReference type="GO" id="GO:0005737">
    <property type="term" value="C:cytoplasm"/>
    <property type="evidence" value="ECO:0007669"/>
    <property type="project" value="TreeGrafter"/>
</dbReference>
<proteinExistence type="predicted"/>
<dbReference type="SUPFAM" id="SSF55073">
    <property type="entry name" value="Nucleotide cyclase"/>
    <property type="match status" value="2"/>
</dbReference>
<dbReference type="CDD" id="cd07302">
    <property type="entry name" value="CHD"/>
    <property type="match status" value="2"/>
</dbReference>
<feature type="domain" description="Guanylate cyclase" evidence="4">
    <location>
        <begin position="247"/>
        <end position="385"/>
    </location>
</feature>
<feature type="domain" description="Guanylate cyclase" evidence="4">
    <location>
        <begin position="519"/>
        <end position="594"/>
    </location>
</feature>
<dbReference type="InterPro" id="IPR041664">
    <property type="entry name" value="AAA_16"/>
</dbReference>
<protein>
    <submittedName>
        <fullName evidence="5">Guanylyl cyclase</fullName>
    </submittedName>
</protein>
<feature type="compositionally biased region" description="Polar residues" evidence="3">
    <location>
        <begin position="48"/>
        <end position="62"/>
    </location>
</feature>
<keyword evidence="1" id="KW-0547">Nucleotide-binding</keyword>
<dbReference type="Gene3D" id="3.30.70.1230">
    <property type="entry name" value="Nucleotide cyclase"/>
    <property type="match status" value="2"/>
</dbReference>
<dbReference type="GO" id="GO:0004016">
    <property type="term" value="F:adenylate cyclase activity"/>
    <property type="evidence" value="ECO:0007669"/>
    <property type="project" value="TreeGrafter"/>
</dbReference>
<dbReference type="InterPro" id="IPR027417">
    <property type="entry name" value="P-loop_NTPase"/>
</dbReference>
<dbReference type="GO" id="GO:0035556">
    <property type="term" value="P:intracellular signal transduction"/>
    <property type="evidence" value="ECO:0007669"/>
    <property type="project" value="InterPro"/>
</dbReference>
<dbReference type="InterPro" id="IPR011990">
    <property type="entry name" value="TPR-like_helical_dom_sf"/>
</dbReference>
<evidence type="ECO:0000259" key="4">
    <source>
        <dbReference type="PROSITE" id="PS50125"/>
    </source>
</evidence>
<dbReference type="SMART" id="SM00044">
    <property type="entry name" value="CYCc"/>
    <property type="match status" value="1"/>
</dbReference>
<dbReference type="Proteomes" id="UP000241769">
    <property type="component" value="Unassembled WGS sequence"/>
</dbReference>
<dbReference type="STRING" id="1890364.A0A2P6P0G9"/>
<dbReference type="PROSITE" id="PS50125">
    <property type="entry name" value="GUANYLATE_CYCLASE_2"/>
    <property type="match status" value="2"/>
</dbReference>
<feature type="region of interest" description="Disordered" evidence="3">
    <location>
        <begin position="1"/>
        <end position="66"/>
    </location>
</feature>
<dbReference type="FunCoup" id="A0A2P6P0G9">
    <property type="interactions" value="56"/>
</dbReference>
<dbReference type="SUPFAM" id="SSF48452">
    <property type="entry name" value="TPR-like"/>
    <property type="match status" value="2"/>
</dbReference>
<dbReference type="OrthoDB" id="19028at2759"/>
<dbReference type="Pfam" id="PF13191">
    <property type="entry name" value="AAA_16"/>
    <property type="match status" value="1"/>
</dbReference>
<reference evidence="5 6" key="1">
    <citation type="journal article" date="2018" name="Genome Biol. Evol.">
        <title>Multiple Roots of Fruiting Body Formation in Amoebozoa.</title>
        <authorList>
            <person name="Hillmann F."/>
            <person name="Forbes G."/>
            <person name="Novohradska S."/>
            <person name="Ferling I."/>
            <person name="Riege K."/>
            <person name="Groth M."/>
            <person name="Westermann M."/>
            <person name="Marz M."/>
            <person name="Spaller T."/>
            <person name="Winckler T."/>
            <person name="Schaap P."/>
            <person name="Glockner G."/>
        </authorList>
    </citation>
    <scope>NUCLEOTIDE SEQUENCE [LARGE SCALE GENOMIC DNA]</scope>
    <source>
        <strain evidence="5 6">Jena</strain>
    </source>
</reference>
<evidence type="ECO:0000313" key="5">
    <source>
        <dbReference type="EMBL" id="PRP89705.1"/>
    </source>
</evidence>
<evidence type="ECO:0000256" key="3">
    <source>
        <dbReference type="SAM" id="MobiDB-lite"/>
    </source>
</evidence>
<evidence type="ECO:0000256" key="1">
    <source>
        <dbReference type="ARBA" id="ARBA00022741"/>
    </source>
</evidence>
<dbReference type="EMBL" id="MDYQ01000001">
    <property type="protein sequence ID" value="PRP89705.1"/>
    <property type="molecule type" value="Genomic_DNA"/>
</dbReference>
<keyword evidence="6" id="KW-1185">Reference proteome</keyword>
<accession>A0A2P6P0G9</accession>
<sequence>MATSPNNGDDFSGRLPSPSISGALVPPLSLSPPNGPSRKSITEGGTLPANNGGFTVRHSNGNQDRDLESMVNDMIPAQKQALLLRYIEATNRPNDLLDEMLHSLMKNIPAPDAKRIAHEVETDRIIARAMPLREATVNSPPPMSVRDKKKSLLRPVDVTSEFENQILQREMRKFWFEGISKAKTDPTNAQKTGELAIVSVFEAEPEEDERTKQSRQLASYVPKLVLRRLLSEDPTIQCAEMEGMVAAVFFADISGFTPLTEKLASLGKNGIEKLTSVLNSYFGRLIDCIHIHCGDIIKFAGDALLVVWPIPMGGSLSGAVLLACQCAKALVKDLGNYSVEDTGSVLRLHIGVGAGEIAGICVGGVENKMEYFVSGTVLEQVSSCEKQAAPGEVYVSALAWMLAPGRLSGVQKGKAQLSNWRLDDILQPIDLPDLIQLPIHPEMNEHLQAFVPPAVQEHISRNMGGWLAELRHVSVIFVSLTVAFKEYRLGELQSAVSSMQNIIFRLEGMVRQFMIDDKGSVLIAGWGLPQVSHEDDAPRAVQAAIEIHGSLAKLGIPVSIGVTTGKAFCGDVGSSQRREYAMVGDIVNLSARLMIAAHSNILTDFDTYDACRSFRKLAFKKLEDIRVKGKLNPISVYQPSRRKGPGKDPTIRTVKTRLHRNDQMARSLISVGFASIVGRAEEMSLINDLSLALRERSIGITSPRTLIIEGLEGVGKTKLVRYFEGVMKESNNNGASNKSLVLIGTADQLNNSTAYHVWQDIFSHLLDGQTNKLPRAVLANIDPETLPLLNPILMLGVPDTKTTEEMAPQKKVEVTLSLLLHLLKMIATPGTCIIVDNAHFMDSASWSLALNAISQLESVLFILATRPVRGVTQFSQIQHRPDTTMIRLGNLNMEEVAKLMLIRLNVKKIADKVIGEVYRKGQGNPFITEQLLDVMMQAAEKTVASGDITMNAEVEQALQQVPDSISQLLTSKIDKLQPEDRNCLKIASIIGVNFTEKMLFRLMNTTDIDAARSTLIRAKQAGFVVDQEGEAGNWSFTNILLREVIFDIMLSAQRKDIHLKIVQIYLEGEVGNSSNYPMIAYHYKAAEEKEKALEYFSMAGSSYLNEYRNSEAVTFLSEAAELSLQLGRTFTLERIALIRKLASAYHNLGRFDRADEEYRRAMDLMGISIPHQGSKIKALKKVYNLTFSRPSSCDVSELFHRKREAVLIFLGLVKVNYFECNRDVAHFCSSTALDISEDLEDDVLRSEALAMSSLTYAVVSDYRTADAFFQKALRASSQVEDKRRMVSQIGGMMLLSRGDWETSEDYFIKALEASKACGDLRSLEETNVFLGTMYYLEGDLYKSISHSAEALYSAQSRSDVQSQILAYNALARSYFSIGDFGKTQQYLNEASAVFESGFSNDLSSEMNYMVTVALMNFITGNYIICQKNAETALLLLQRREPTCFFTFSAYAGLVEVFVLILSHLHATGAGKTQKSRVMSRAEKAIGLLNKFAQLFPFALPRLDMWKAALTRISNNNKTTSKEEKEWTKALEGARRLKMRYDESLILFERGKMQGIQHDMQLAIQTMPFIQARSRELNDFEKQKLYGLNTNAPKNLASSIRFPASALPSTTSIGSLDTMSSMPTSPIVSPLIRASSREVIIMSPSHAEGQQHKPLVSPSFSNPENEEEEEGTPNNRASLVSSPDERHSRETPGEDSGIIDEVS</sequence>
<dbReference type="Gene3D" id="1.25.40.10">
    <property type="entry name" value="Tetratricopeptide repeat domain"/>
    <property type="match status" value="2"/>
</dbReference>
<dbReference type="InParanoid" id="A0A2P6P0G9"/>